<proteinExistence type="predicted"/>
<evidence type="ECO:0000313" key="3">
    <source>
        <dbReference type="Proteomes" id="UP001222800"/>
    </source>
</evidence>
<dbReference type="Proteomes" id="UP001222800">
    <property type="component" value="Chromosome"/>
</dbReference>
<sequence>MFNRKIVIFIIVLISLIKKIQNIQDRQVLLRLKDKSISTILHTLVSLPLLVYSLVELTFGDFNEGMSTLNTCIMGITLALGGNSRYCICGDGVILDDTLYKWNDIKSWRFKDSLMNEVLIELDDKDIEFVVDEEYNEDIEKLLNKYIA</sequence>
<organism evidence="2 3">
    <name type="scientific">Tepidibacter hydrothermalis</name>
    <dbReference type="NCBI Taxonomy" id="3036126"/>
    <lineage>
        <taxon>Bacteria</taxon>
        <taxon>Bacillati</taxon>
        <taxon>Bacillota</taxon>
        <taxon>Clostridia</taxon>
        <taxon>Peptostreptococcales</taxon>
        <taxon>Peptostreptococcaceae</taxon>
        <taxon>Tepidibacter</taxon>
    </lineage>
</organism>
<protein>
    <recommendedName>
        <fullName evidence="1">DUF5673 domain-containing protein</fullName>
    </recommendedName>
</protein>
<dbReference type="EMBL" id="CP120733">
    <property type="protein sequence ID" value="WFD09401.1"/>
    <property type="molecule type" value="Genomic_DNA"/>
</dbReference>
<feature type="domain" description="DUF5673" evidence="1">
    <location>
        <begin position="91"/>
        <end position="146"/>
    </location>
</feature>
<dbReference type="InterPro" id="IPR043730">
    <property type="entry name" value="DUF5673"/>
</dbReference>
<dbReference type="Pfam" id="PF18923">
    <property type="entry name" value="DUF5673"/>
    <property type="match status" value="1"/>
</dbReference>
<gene>
    <name evidence="2" type="ORF">P4S50_13525</name>
</gene>
<evidence type="ECO:0000259" key="1">
    <source>
        <dbReference type="Pfam" id="PF18923"/>
    </source>
</evidence>
<keyword evidence="3" id="KW-1185">Reference proteome</keyword>
<reference evidence="2 3" key="1">
    <citation type="submission" date="2023-03" db="EMBL/GenBank/DDBJ databases">
        <title>Complete genome sequence of Tepidibacter sp. SWIR-1, isolated from a deep-sea hydrothermal vent.</title>
        <authorList>
            <person name="Li X."/>
        </authorList>
    </citation>
    <scope>NUCLEOTIDE SEQUENCE [LARGE SCALE GENOMIC DNA]</scope>
    <source>
        <strain evidence="2 3">SWIR-1</strain>
    </source>
</reference>
<accession>A0ABY8E915</accession>
<dbReference type="RefSeq" id="WP_277731326.1">
    <property type="nucleotide sequence ID" value="NZ_CP120733.1"/>
</dbReference>
<evidence type="ECO:0000313" key="2">
    <source>
        <dbReference type="EMBL" id="WFD09401.1"/>
    </source>
</evidence>
<name>A0ABY8E915_9FIRM</name>